<evidence type="ECO:0000313" key="4">
    <source>
        <dbReference type="Proteomes" id="UP000578077"/>
    </source>
</evidence>
<feature type="region of interest" description="Disordered" evidence="1">
    <location>
        <begin position="1"/>
        <end position="26"/>
    </location>
</feature>
<dbReference type="Proteomes" id="UP000578077">
    <property type="component" value="Unassembled WGS sequence"/>
</dbReference>
<accession>A0A841EK45</accession>
<dbReference type="AlphaFoldDB" id="A0A841EK45"/>
<dbReference type="CDD" id="cd18809">
    <property type="entry name" value="SF1_C_RecD"/>
    <property type="match status" value="1"/>
</dbReference>
<dbReference type="InterPro" id="IPR027417">
    <property type="entry name" value="P-loop_NTPase"/>
</dbReference>
<dbReference type="EC" id="3.1.11.5" evidence="3"/>
<dbReference type="Gene3D" id="2.30.30.940">
    <property type="match status" value="1"/>
</dbReference>
<dbReference type="SUPFAM" id="SSF52540">
    <property type="entry name" value="P-loop containing nucleoside triphosphate hydrolases"/>
    <property type="match status" value="1"/>
</dbReference>
<feature type="domain" description="ATP-dependent RecD2 DNA helicase-like helix-hairpin-helix" evidence="2">
    <location>
        <begin position="28"/>
        <end position="112"/>
    </location>
</feature>
<protein>
    <submittedName>
        <fullName evidence="3">Exodeoxyribonuclease V alpha subunit</fullName>
        <ecNumber evidence="3">3.1.11.5</ecNumber>
    </submittedName>
</protein>
<dbReference type="GO" id="GO:0008854">
    <property type="term" value="F:exodeoxyribonuclease V activity"/>
    <property type="evidence" value="ECO:0007669"/>
    <property type="project" value="UniProtKB-EC"/>
</dbReference>
<evidence type="ECO:0000256" key="1">
    <source>
        <dbReference type="SAM" id="MobiDB-lite"/>
    </source>
</evidence>
<dbReference type="Gene3D" id="3.40.50.300">
    <property type="entry name" value="P-loop containing nucleotide triphosphate hydrolases"/>
    <property type="match status" value="2"/>
</dbReference>
<keyword evidence="4" id="KW-1185">Reference proteome</keyword>
<dbReference type="Pfam" id="PF14490">
    <property type="entry name" value="HHH_RecD2"/>
    <property type="match status" value="1"/>
</dbReference>
<evidence type="ECO:0000313" key="3">
    <source>
        <dbReference type="EMBL" id="MBB6001148.1"/>
    </source>
</evidence>
<gene>
    <name evidence="3" type="ORF">HNR25_004977</name>
</gene>
<dbReference type="InterPro" id="IPR029493">
    <property type="entry name" value="RecD2-like_HHH"/>
</dbReference>
<reference evidence="3 4" key="1">
    <citation type="submission" date="2020-08" db="EMBL/GenBank/DDBJ databases">
        <title>Sequencing the genomes of 1000 actinobacteria strains.</title>
        <authorList>
            <person name="Klenk H.-P."/>
        </authorList>
    </citation>
    <scope>NUCLEOTIDE SEQUENCE [LARGE SCALE GENOMIC DNA]</scope>
    <source>
        <strain evidence="3 4">DSM 44593</strain>
    </source>
</reference>
<dbReference type="EMBL" id="JACHLY010000002">
    <property type="protein sequence ID" value="MBB6001148.1"/>
    <property type="molecule type" value="Genomic_DNA"/>
</dbReference>
<sequence>MSATSGSEIPPGPPQEAAASGGDAADRARAALERIGAPAALAGPLVAALGPGAAAELSADPWRLLAVGGVTPEQADYCARRALGDDASPDDPRRGRALAAHRLHRAAREGHTALEERRLASELRSAGVRSVDAALTAALDGGDAVLFEMFDEPDEPEDFDGDPGEMPDPDRWYAPARLGRGEQALGEGLNRLSSASEPIMDSATASETVEAVAERMGAAVDPRTAAALVTVALRGICVLTHGAGAGTAIAHTVACAAAVAADSDTGMALAAPTAQAAAELDEALAGLGVDPGVRAVPLAALLETRAPGVRDRGAGNPLDAGLVVVAGAMWLDVEHAAALVGACADGTHLVLLADPAQAPSAAPGSVVADLLASRTVHVAALPEDADAGPLARTAARVADGDPEEVGSPGREVVFVPADSASAAAHRAVQLITDSIPRALEIPPEQVQIVTAVRGGEAGADALNAACKERFNPGPGAYSGMDAGDRVLLVADGPGYAAGDVGYLRADAGGEGGGGATGGADAALAVELPGGELCPVGDSAHLRPGWAVTVAAAHGGRWPAVVAVFPPETRVSRPQVYTALTTARRHLSVVQAAGPALAQGVRDNAALERTTRLVQVLREG</sequence>
<organism evidence="3 4">
    <name type="scientific">Streptomonospora salina</name>
    <dbReference type="NCBI Taxonomy" id="104205"/>
    <lineage>
        <taxon>Bacteria</taxon>
        <taxon>Bacillati</taxon>
        <taxon>Actinomycetota</taxon>
        <taxon>Actinomycetes</taxon>
        <taxon>Streptosporangiales</taxon>
        <taxon>Nocardiopsidaceae</taxon>
        <taxon>Streptomonospora</taxon>
    </lineage>
</organism>
<evidence type="ECO:0000259" key="2">
    <source>
        <dbReference type="Pfam" id="PF14490"/>
    </source>
</evidence>
<proteinExistence type="predicted"/>
<dbReference type="Pfam" id="PF13245">
    <property type="entry name" value="AAA_19"/>
    <property type="match status" value="1"/>
</dbReference>
<dbReference type="RefSeq" id="WP_184640220.1">
    <property type="nucleotide sequence ID" value="NZ_BAABKT010000009.1"/>
</dbReference>
<name>A0A841EK45_9ACTN</name>
<keyword evidence="3" id="KW-0378">Hydrolase</keyword>
<comment type="caution">
    <text evidence="3">The sequence shown here is derived from an EMBL/GenBank/DDBJ whole genome shotgun (WGS) entry which is preliminary data.</text>
</comment>